<keyword evidence="1" id="KW-0808">Transferase</keyword>
<dbReference type="SUPFAM" id="SSF110921">
    <property type="entry name" value="2-isopropylmalate synthase LeuA, allosteric (dimerisation) domain"/>
    <property type="match status" value="1"/>
</dbReference>
<name>A0A448I8V7_MYCCI</name>
<dbReference type="InterPro" id="IPR013709">
    <property type="entry name" value="2-isopropylmalate_synth_dimer"/>
</dbReference>
<dbReference type="Proteomes" id="UP000282551">
    <property type="component" value="Chromosome"/>
</dbReference>
<reference evidence="3 4" key="1">
    <citation type="submission" date="2018-12" db="EMBL/GenBank/DDBJ databases">
        <authorList>
            <consortium name="Pathogen Informatics"/>
        </authorList>
    </citation>
    <scope>NUCLEOTIDE SEQUENCE [LARGE SCALE GENOMIC DNA]</scope>
    <source>
        <strain evidence="3 4">NCTC10485</strain>
    </source>
</reference>
<evidence type="ECO:0000259" key="2">
    <source>
        <dbReference type="SMART" id="SM00917"/>
    </source>
</evidence>
<dbReference type="RefSeq" id="WP_126334598.1">
    <property type="nucleotide sequence ID" value="NZ_AP022604.1"/>
</dbReference>
<feature type="domain" description="2-isopropylmalate synthase LeuA allosteric (dimerisation)" evidence="2">
    <location>
        <begin position="29"/>
        <end position="157"/>
    </location>
</feature>
<evidence type="ECO:0000313" key="3">
    <source>
        <dbReference type="EMBL" id="VEG48857.1"/>
    </source>
</evidence>
<keyword evidence="4" id="KW-1185">Reference proteome</keyword>
<proteinExistence type="predicted"/>
<dbReference type="AlphaFoldDB" id="A0A448I8V7"/>
<dbReference type="InterPro" id="IPR036230">
    <property type="entry name" value="LeuA_allosteric_dom_sf"/>
</dbReference>
<protein>
    <recommendedName>
        <fullName evidence="2">2-isopropylmalate synthase LeuA allosteric (dimerisation) domain-containing protein</fullName>
    </recommendedName>
</protein>
<organism evidence="3 4">
    <name type="scientific">Mycolicibacterium chitae</name>
    <name type="common">Mycobacterium chitae</name>
    <dbReference type="NCBI Taxonomy" id="1792"/>
    <lineage>
        <taxon>Bacteria</taxon>
        <taxon>Bacillati</taxon>
        <taxon>Actinomycetota</taxon>
        <taxon>Actinomycetes</taxon>
        <taxon>Mycobacteriales</taxon>
        <taxon>Mycobacteriaceae</taxon>
        <taxon>Mycolicibacterium</taxon>
    </lineage>
</organism>
<evidence type="ECO:0000256" key="1">
    <source>
        <dbReference type="ARBA" id="ARBA00022679"/>
    </source>
</evidence>
<evidence type="ECO:0000313" key="4">
    <source>
        <dbReference type="Proteomes" id="UP000282551"/>
    </source>
</evidence>
<gene>
    <name evidence="3" type="ORF">NCTC10485_03159</name>
</gene>
<dbReference type="EMBL" id="LR134355">
    <property type="protein sequence ID" value="VEG48857.1"/>
    <property type="molecule type" value="Genomic_DNA"/>
</dbReference>
<accession>A0A448I8V7</accession>
<dbReference type="OrthoDB" id="4773719at2"/>
<sequence length="158" mass="16928">MPYLASTTPPPSTLVDAALPRGLRDRTAGMSWEAVLAAHGPTVGPLRLSGWKSSEPRHQGRRPWLGHRKFQATLAIGDLICNASVAAGGPVAALTEMLYEHGFPVEMLEFHQRDAGTQTVTFVHGSNGLRDEWAVGWDSDATQSALRAVVACANRVCA</sequence>
<dbReference type="Gene3D" id="3.30.160.270">
    <property type="match status" value="1"/>
</dbReference>
<dbReference type="GO" id="GO:0003852">
    <property type="term" value="F:2-isopropylmalate synthase activity"/>
    <property type="evidence" value="ECO:0007669"/>
    <property type="project" value="InterPro"/>
</dbReference>
<dbReference type="SMART" id="SM00917">
    <property type="entry name" value="LeuA_dimer"/>
    <property type="match status" value="1"/>
</dbReference>
<dbReference type="GO" id="GO:0009098">
    <property type="term" value="P:L-leucine biosynthetic process"/>
    <property type="evidence" value="ECO:0007669"/>
    <property type="project" value="InterPro"/>
</dbReference>